<protein>
    <submittedName>
        <fullName evidence="1">Uncharacterized protein</fullName>
    </submittedName>
</protein>
<proteinExistence type="predicted"/>
<gene>
    <name evidence="1" type="ORF">Satyrvirus16_4</name>
</gene>
<organism evidence="1">
    <name type="scientific">Satyrvirus sp</name>
    <dbReference type="NCBI Taxonomy" id="2487771"/>
    <lineage>
        <taxon>Viruses</taxon>
        <taxon>Varidnaviria</taxon>
        <taxon>Bamfordvirae</taxon>
        <taxon>Nucleocytoviricota</taxon>
        <taxon>Megaviricetes</taxon>
        <taxon>Imitervirales</taxon>
        <taxon>Mimiviridae</taxon>
        <taxon>Megamimivirinae</taxon>
    </lineage>
</organism>
<name>A0A3G5AE73_9VIRU</name>
<evidence type="ECO:0000313" key="1">
    <source>
        <dbReference type="EMBL" id="AYV85428.1"/>
    </source>
</evidence>
<reference evidence="1" key="1">
    <citation type="submission" date="2018-10" db="EMBL/GenBank/DDBJ databases">
        <title>Hidden diversity of soil giant viruses.</title>
        <authorList>
            <person name="Schulz F."/>
            <person name="Alteio L."/>
            <person name="Goudeau D."/>
            <person name="Ryan E.M."/>
            <person name="Malmstrom R.R."/>
            <person name="Blanchard J."/>
            <person name="Woyke T."/>
        </authorList>
    </citation>
    <scope>NUCLEOTIDE SEQUENCE</scope>
    <source>
        <strain evidence="1">SAV1</strain>
    </source>
</reference>
<sequence>MVNIFPFVYQLKIQFFPLNYGVQWKKLDVDFVATCNKIISSIFSVELWNMSTGKIRR</sequence>
<accession>A0A3G5AE73</accession>
<dbReference type="EMBL" id="MK072452">
    <property type="protein sequence ID" value="AYV85428.1"/>
    <property type="molecule type" value="Genomic_DNA"/>
</dbReference>